<dbReference type="HOGENOM" id="CLU_2973288_0_0_9"/>
<dbReference type="EMBL" id="ACIO01000051">
    <property type="protein sequence ID" value="EFD01024.1"/>
    <property type="molecule type" value="Genomic_DNA"/>
</dbReference>
<name>D3AAY7_9FIRM</name>
<gene>
    <name evidence="1" type="ORF">CLOSTHATH_00758</name>
</gene>
<reference evidence="1 2" key="1">
    <citation type="submission" date="2010-01" db="EMBL/GenBank/DDBJ databases">
        <authorList>
            <person name="Weinstock G."/>
            <person name="Sodergren E."/>
            <person name="Clifton S."/>
            <person name="Fulton L."/>
            <person name="Fulton B."/>
            <person name="Courtney L."/>
            <person name="Fronick C."/>
            <person name="Harrison M."/>
            <person name="Strong C."/>
            <person name="Farmer C."/>
            <person name="Delahaunty K."/>
            <person name="Markovic C."/>
            <person name="Hall O."/>
            <person name="Minx P."/>
            <person name="Tomlinson C."/>
            <person name="Mitreva M."/>
            <person name="Nelson J."/>
            <person name="Hou S."/>
            <person name="Wollam A."/>
            <person name="Pepin K.H."/>
            <person name="Johnson M."/>
            <person name="Bhonagiri V."/>
            <person name="Nash W.E."/>
            <person name="Warren W."/>
            <person name="Chinwalla A."/>
            <person name="Mardis E.R."/>
            <person name="Wilson R.K."/>
        </authorList>
    </citation>
    <scope>NUCLEOTIDE SEQUENCE [LARGE SCALE GENOMIC DNA]</scope>
    <source>
        <strain evidence="1 2">DSM 13479</strain>
    </source>
</reference>
<evidence type="ECO:0000313" key="2">
    <source>
        <dbReference type="Proteomes" id="UP000004968"/>
    </source>
</evidence>
<dbReference type="AlphaFoldDB" id="D3AAY7"/>
<proteinExistence type="predicted"/>
<organism evidence="1 2">
    <name type="scientific">Hungatella hathewayi DSM 13479</name>
    <dbReference type="NCBI Taxonomy" id="566550"/>
    <lineage>
        <taxon>Bacteria</taxon>
        <taxon>Bacillati</taxon>
        <taxon>Bacillota</taxon>
        <taxon>Clostridia</taxon>
        <taxon>Lachnospirales</taxon>
        <taxon>Lachnospiraceae</taxon>
        <taxon>Hungatella</taxon>
    </lineage>
</organism>
<protein>
    <submittedName>
        <fullName evidence="1">Uncharacterized protein</fullName>
    </submittedName>
</protein>
<accession>D3AAY7</accession>
<sequence length="58" mass="6537">MPAVVFLTQSRLHQSVSFEKAGKISKFALLKKLVITQNYLNLFKKGHFLKLKTSAVMG</sequence>
<comment type="caution">
    <text evidence="1">The sequence shown here is derived from an EMBL/GenBank/DDBJ whole genome shotgun (WGS) entry which is preliminary data.</text>
</comment>
<dbReference type="Proteomes" id="UP000004968">
    <property type="component" value="Unassembled WGS sequence"/>
</dbReference>
<evidence type="ECO:0000313" key="1">
    <source>
        <dbReference type="EMBL" id="EFD01024.1"/>
    </source>
</evidence>